<proteinExistence type="predicted"/>
<dbReference type="RefSeq" id="WP_074987277.1">
    <property type="nucleotide sequence ID" value="NZ_CADFGN010000019.1"/>
</dbReference>
<protein>
    <submittedName>
        <fullName evidence="1">Uncharacterized protein</fullName>
    </submittedName>
</protein>
<dbReference type="Proteomes" id="UP000183529">
    <property type="component" value="Unassembled WGS sequence"/>
</dbReference>
<name>A0AAQ1JY14_9BURK</name>
<accession>A0AAQ1JY14</accession>
<comment type="caution">
    <text evidence="1">The sequence shown here is derived from an EMBL/GenBank/DDBJ whole genome shotgun (WGS) entry which is preliminary data.</text>
</comment>
<reference evidence="1 2" key="1">
    <citation type="submission" date="2016-10" db="EMBL/GenBank/DDBJ databases">
        <authorList>
            <person name="Varghese N."/>
            <person name="Submissions S."/>
        </authorList>
    </citation>
    <scope>NUCLEOTIDE SEQUENCE [LARGE SCALE GENOMIC DNA]</scope>
    <source>
        <strain evidence="1 2">LMG 22274</strain>
    </source>
</reference>
<dbReference type="AlphaFoldDB" id="A0AAQ1JY14"/>
<sequence>MIKCSLFSNTLGHLDDALDENDTQVIVIADTARLKAVMESNDLYYLNPARIDLHARYLDKDMFEMPLVVPTESSLRWIEGFHQINAAANRKLPVIPVTTSAALAERVKALVGASSPESAHEIFEFSGCHGVTVA</sequence>
<organism evidence="1 2">
    <name type="scientific">Paraburkholderia tropica</name>
    <dbReference type="NCBI Taxonomy" id="92647"/>
    <lineage>
        <taxon>Bacteria</taxon>
        <taxon>Pseudomonadati</taxon>
        <taxon>Pseudomonadota</taxon>
        <taxon>Betaproteobacteria</taxon>
        <taxon>Burkholderiales</taxon>
        <taxon>Burkholderiaceae</taxon>
        <taxon>Paraburkholderia</taxon>
    </lineage>
</organism>
<gene>
    <name evidence="1" type="ORF">SAMN05216550_12665</name>
</gene>
<evidence type="ECO:0000313" key="1">
    <source>
        <dbReference type="EMBL" id="SEK14082.1"/>
    </source>
</evidence>
<evidence type="ECO:0000313" key="2">
    <source>
        <dbReference type="Proteomes" id="UP000183529"/>
    </source>
</evidence>
<dbReference type="EMBL" id="FNZM01000026">
    <property type="protein sequence ID" value="SEK14082.1"/>
    <property type="molecule type" value="Genomic_DNA"/>
</dbReference>